<protein>
    <submittedName>
        <fullName evidence="2">Uncharacterized protein</fullName>
    </submittedName>
</protein>
<evidence type="ECO:0000313" key="1">
    <source>
        <dbReference type="Proteomes" id="UP000887565"/>
    </source>
</evidence>
<organism evidence="1 2">
    <name type="scientific">Romanomermis culicivorax</name>
    <name type="common">Nematode worm</name>
    <dbReference type="NCBI Taxonomy" id="13658"/>
    <lineage>
        <taxon>Eukaryota</taxon>
        <taxon>Metazoa</taxon>
        <taxon>Ecdysozoa</taxon>
        <taxon>Nematoda</taxon>
        <taxon>Enoplea</taxon>
        <taxon>Dorylaimia</taxon>
        <taxon>Mermithida</taxon>
        <taxon>Mermithoidea</taxon>
        <taxon>Mermithidae</taxon>
        <taxon>Romanomermis</taxon>
    </lineage>
</organism>
<evidence type="ECO:0000313" key="2">
    <source>
        <dbReference type="WBParaSite" id="nRc.2.0.1.t02601-RA"/>
    </source>
</evidence>
<dbReference type="InterPro" id="IPR011989">
    <property type="entry name" value="ARM-like"/>
</dbReference>
<reference evidence="2" key="1">
    <citation type="submission" date="2022-11" db="UniProtKB">
        <authorList>
            <consortium name="WormBaseParasite"/>
        </authorList>
    </citation>
    <scope>IDENTIFICATION</scope>
</reference>
<accession>A0A915HM44</accession>
<name>A0A915HM44_ROMCU</name>
<dbReference type="Proteomes" id="UP000887565">
    <property type="component" value="Unplaced"/>
</dbReference>
<dbReference type="AlphaFoldDB" id="A0A915HM44"/>
<dbReference type="SUPFAM" id="SSF48371">
    <property type="entry name" value="ARM repeat"/>
    <property type="match status" value="1"/>
</dbReference>
<sequence length="482" mass="55073">MWFDHELKPKRVDMPPITPRDDINLFIRSQDLINLHKLSLTLSHSDDSYVRELSVNILNDIILLHNVQAEIYTGSESLFFNVDESARMIATGLSDEANHVCLAACSAFIELWKFLKFKSLETNAYSNLFLPRLCLLRYCVAEGVRHKAADAWLIFADSNGQSLLEKELALVADYYAEKFRSENYMTRQCCCHASAEFVRKLDKESVRPLVVQIFDNLVNQLIDRSWEVRDSANLVCGEYVDKFPVECLPLLNKPNQKNALEFLFNNLGNDSYLVRSSAAQTLAKILDISSNSDVLDVDVKASIHSRIINEVKSGLDMTNTEIDKLDNPSNNSTSRIKWQIADGCIQLLAEMTSYQKLAAQVFQLIPSLISALYHRNYKEHVVLLDTMIRRLPDMIKNIGKQRFKAVLDDFIEPLFYSLDCGYPQITKKASDCMLTLSQLLGPSIWKAKIVKRNPEYGPRYDILMELLATGPHRTTEDRQEML</sequence>
<proteinExistence type="predicted"/>
<dbReference type="InterPro" id="IPR016024">
    <property type="entry name" value="ARM-type_fold"/>
</dbReference>
<keyword evidence="1" id="KW-1185">Reference proteome</keyword>
<dbReference type="WBParaSite" id="nRc.2.0.1.t02601-RA">
    <property type="protein sequence ID" value="nRc.2.0.1.t02601-RA"/>
    <property type="gene ID" value="nRc.2.0.1.g02601"/>
</dbReference>
<dbReference type="Gene3D" id="1.25.10.10">
    <property type="entry name" value="Leucine-rich Repeat Variant"/>
    <property type="match status" value="1"/>
</dbReference>